<dbReference type="InterPro" id="IPR043504">
    <property type="entry name" value="Peptidase_S1_PA_chymotrypsin"/>
</dbReference>
<dbReference type="SUPFAM" id="SSF50494">
    <property type="entry name" value="Trypsin-like serine proteases"/>
    <property type="match status" value="1"/>
</dbReference>
<proteinExistence type="predicted"/>
<sequence>MPNDPGGSAKIGENDAEKIERRKIYQNSRDFRFLEYGGTIEPGAMYIVKHRDGSAGKCSFGWMVGQKGRVFNLTAGHCGQVGDKVYVQKDGADPVNVGEIVWQEFNGSGQGNGRGSRSDIGVGPDYALIEFYSNYVKYVQATPSVALAGMPLKLGGSKDADWLKQNRPYMCLFGWRTGLACGEFVQLTSQYTIRFEGQLDSGDSGGAVWAFDPSDPTASTIYAVAITSFEQDNDATLAGGKVIGPVMTGKGLSMRN</sequence>
<protein>
    <recommendedName>
        <fullName evidence="3">Peptidase S1 domain-containing protein</fullName>
    </recommendedName>
</protein>
<organism evidence="1 2">
    <name type="scientific">Corynebacterium falsenii</name>
    <dbReference type="NCBI Taxonomy" id="108486"/>
    <lineage>
        <taxon>Bacteria</taxon>
        <taxon>Bacillati</taxon>
        <taxon>Actinomycetota</taxon>
        <taxon>Actinomycetes</taxon>
        <taxon>Mycobacteriales</taxon>
        <taxon>Corynebacteriaceae</taxon>
        <taxon>Corynebacterium</taxon>
    </lineage>
</organism>
<keyword evidence="2" id="KW-1185">Reference proteome</keyword>
<dbReference type="Proteomes" id="UP000285278">
    <property type="component" value="Unassembled WGS sequence"/>
</dbReference>
<comment type="caution">
    <text evidence="1">The sequence shown here is derived from an EMBL/GenBank/DDBJ whole genome shotgun (WGS) entry which is preliminary data.</text>
</comment>
<dbReference type="Gene3D" id="2.40.10.10">
    <property type="entry name" value="Trypsin-like serine proteases"/>
    <property type="match status" value="1"/>
</dbReference>
<evidence type="ECO:0008006" key="3">
    <source>
        <dbReference type="Google" id="ProtNLM"/>
    </source>
</evidence>
<evidence type="ECO:0000313" key="2">
    <source>
        <dbReference type="Proteomes" id="UP000285278"/>
    </source>
</evidence>
<gene>
    <name evidence="1" type="ORF">D3M95_08100</name>
</gene>
<dbReference type="AlphaFoldDB" id="A0A418Q674"/>
<evidence type="ECO:0000313" key="1">
    <source>
        <dbReference type="EMBL" id="RIX34276.1"/>
    </source>
</evidence>
<reference evidence="1 2" key="1">
    <citation type="submission" date="2018-09" db="EMBL/GenBank/DDBJ databases">
        <title>Optimization and identification of Corynebacterium falsenii FN1-14 from fish paste.</title>
        <authorList>
            <person name="Daroonpunt R."/>
            <person name="Tanasupawat S."/>
        </authorList>
    </citation>
    <scope>NUCLEOTIDE SEQUENCE [LARGE SCALE GENOMIC DNA]</scope>
    <source>
        <strain evidence="1 2">FN1-14</strain>
    </source>
</reference>
<dbReference type="STRING" id="1451189.CFAL_02090"/>
<name>A0A418Q674_9CORY</name>
<dbReference type="EMBL" id="QXJK01000008">
    <property type="protein sequence ID" value="RIX34276.1"/>
    <property type="molecule type" value="Genomic_DNA"/>
</dbReference>
<dbReference type="InterPro" id="IPR009003">
    <property type="entry name" value="Peptidase_S1_PA"/>
</dbReference>
<accession>A0A418Q674</accession>